<evidence type="ECO:0000256" key="1">
    <source>
        <dbReference type="ARBA" id="ARBA00022729"/>
    </source>
</evidence>
<comment type="caution">
    <text evidence="2">The sequence shown here is derived from an EMBL/GenBank/DDBJ whole genome shotgun (WGS) entry which is preliminary data.</text>
</comment>
<dbReference type="GO" id="GO:0001709">
    <property type="term" value="P:cell fate determination"/>
    <property type="evidence" value="ECO:0007669"/>
    <property type="project" value="TreeGrafter"/>
</dbReference>
<dbReference type="EMBL" id="VAHF01000003">
    <property type="protein sequence ID" value="TXG67551.1"/>
    <property type="molecule type" value="Genomic_DNA"/>
</dbReference>
<dbReference type="Proteomes" id="UP000323000">
    <property type="component" value="Chromosome 3"/>
</dbReference>
<keyword evidence="1" id="KW-0732">Signal</keyword>
<evidence type="ECO:0000313" key="3">
    <source>
        <dbReference type="Proteomes" id="UP000323000"/>
    </source>
</evidence>
<name>A0A5C7IEH1_9ROSI</name>
<gene>
    <name evidence="2" type="ORF">EZV62_008826</name>
</gene>
<dbReference type="Pfam" id="PF24068">
    <property type="entry name" value="TPD1_C"/>
    <property type="match status" value="1"/>
</dbReference>
<dbReference type="PANTHER" id="PTHR33184:SF72">
    <property type="entry name" value="BETA-1,3-N-ACETYLGLUCOSAMINYLTRANSFERASE FAMILY PROTEIN"/>
    <property type="match status" value="1"/>
</dbReference>
<keyword evidence="3" id="KW-1185">Reference proteome</keyword>
<accession>A0A5C7IEH1</accession>
<dbReference type="OrthoDB" id="603213at2759"/>
<dbReference type="AlphaFoldDB" id="A0A5C7IEH1"/>
<proteinExistence type="predicted"/>
<protein>
    <submittedName>
        <fullName evidence="2">Uncharacterized protein</fullName>
    </submittedName>
</protein>
<organism evidence="2 3">
    <name type="scientific">Acer yangbiense</name>
    <dbReference type="NCBI Taxonomy" id="1000413"/>
    <lineage>
        <taxon>Eukaryota</taxon>
        <taxon>Viridiplantae</taxon>
        <taxon>Streptophyta</taxon>
        <taxon>Embryophyta</taxon>
        <taxon>Tracheophyta</taxon>
        <taxon>Spermatophyta</taxon>
        <taxon>Magnoliopsida</taxon>
        <taxon>eudicotyledons</taxon>
        <taxon>Gunneridae</taxon>
        <taxon>Pentapetalae</taxon>
        <taxon>rosids</taxon>
        <taxon>malvids</taxon>
        <taxon>Sapindales</taxon>
        <taxon>Sapindaceae</taxon>
        <taxon>Hippocastanoideae</taxon>
        <taxon>Acereae</taxon>
        <taxon>Acer</taxon>
    </lineage>
</organism>
<dbReference type="InterPro" id="IPR040361">
    <property type="entry name" value="TPD1"/>
</dbReference>
<reference evidence="3" key="1">
    <citation type="journal article" date="2019" name="Gigascience">
        <title>De novo genome assembly of the endangered Acer yangbiense, a plant species with extremely small populations endemic to Yunnan Province, China.</title>
        <authorList>
            <person name="Yang J."/>
            <person name="Wariss H.M."/>
            <person name="Tao L."/>
            <person name="Zhang R."/>
            <person name="Yun Q."/>
            <person name="Hollingsworth P."/>
            <person name="Dao Z."/>
            <person name="Luo G."/>
            <person name="Guo H."/>
            <person name="Ma Y."/>
            <person name="Sun W."/>
        </authorList>
    </citation>
    <scope>NUCLEOTIDE SEQUENCE [LARGE SCALE GENOMIC DNA]</scope>
    <source>
        <strain evidence="3">cv. Malutang</strain>
    </source>
</reference>
<dbReference type="PANTHER" id="PTHR33184">
    <property type="entry name" value="PROTEIN TAPETUM DETERMINANT 1-LIKE-RELATED"/>
    <property type="match status" value="1"/>
</dbReference>
<evidence type="ECO:0000313" key="2">
    <source>
        <dbReference type="EMBL" id="TXG67551.1"/>
    </source>
</evidence>
<sequence>MPNDEGRRGFATAEITMKGAIGEYDVGIMGKCMCGEAFRMVRVFLSPPDGPSLKVAISTGCPCAQLEVKLAYDGFQTVEAIDSLVLAKSGGECLVNNGQPIFPNKDFSFTYAWDTSFQFKTLSSQVACS</sequence>